<gene>
    <name evidence="2" type="ORF">B0F90DRAFT_1310611</name>
</gene>
<dbReference type="InterPro" id="IPR026992">
    <property type="entry name" value="DIOX_N"/>
</dbReference>
<accession>A0AAD4M6R2</accession>
<dbReference type="SUPFAM" id="SSF51197">
    <property type="entry name" value="Clavaminate synthase-like"/>
    <property type="match status" value="1"/>
</dbReference>
<proteinExistence type="predicted"/>
<organism evidence="2 3">
    <name type="scientific">Multifurca ochricompacta</name>
    <dbReference type="NCBI Taxonomy" id="376703"/>
    <lineage>
        <taxon>Eukaryota</taxon>
        <taxon>Fungi</taxon>
        <taxon>Dikarya</taxon>
        <taxon>Basidiomycota</taxon>
        <taxon>Agaricomycotina</taxon>
        <taxon>Agaricomycetes</taxon>
        <taxon>Russulales</taxon>
        <taxon>Russulaceae</taxon>
        <taxon>Multifurca</taxon>
    </lineage>
</organism>
<evidence type="ECO:0000313" key="2">
    <source>
        <dbReference type="EMBL" id="KAI0303679.1"/>
    </source>
</evidence>
<sequence>MIDRTYVHPPPFQPPFFLLKSLAMPAIVSNYPPVRRWIPAPVTKEKTKTPEGRDAQVRLARDATHKQGFFYVINHGLDQAIVDRMVDIAALAFDDVSEEEKLRYQARIKETGEYLGYKLPQYWHIANGVKDKIEHYNFPRDVSRREHPTVLRRFLPEIQRIIEFTHRDVFNEVQKLVDPLGTGFCLWVWSFRKTHYLTFILLMRQTTLSGDLCSITPYPGRRGKNK</sequence>
<dbReference type="EMBL" id="WTXG01000008">
    <property type="protein sequence ID" value="KAI0303679.1"/>
    <property type="molecule type" value="Genomic_DNA"/>
</dbReference>
<dbReference type="AlphaFoldDB" id="A0AAD4M6R2"/>
<evidence type="ECO:0000313" key="3">
    <source>
        <dbReference type="Proteomes" id="UP001203297"/>
    </source>
</evidence>
<protein>
    <recommendedName>
        <fullName evidence="1">Non-haem dioxygenase N-terminal domain-containing protein</fullName>
    </recommendedName>
</protein>
<dbReference type="InterPro" id="IPR027443">
    <property type="entry name" value="IPNS-like_sf"/>
</dbReference>
<dbReference type="Proteomes" id="UP001203297">
    <property type="component" value="Unassembled WGS sequence"/>
</dbReference>
<evidence type="ECO:0000259" key="1">
    <source>
        <dbReference type="Pfam" id="PF14226"/>
    </source>
</evidence>
<comment type="caution">
    <text evidence="2">The sequence shown here is derived from an EMBL/GenBank/DDBJ whole genome shotgun (WGS) entry which is preliminary data.</text>
</comment>
<name>A0AAD4M6R2_9AGAM</name>
<keyword evidence="3" id="KW-1185">Reference proteome</keyword>
<reference evidence="2" key="1">
    <citation type="journal article" date="2022" name="New Phytol.">
        <title>Evolutionary transition to the ectomycorrhizal habit in the genomes of a hyperdiverse lineage of mushroom-forming fungi.</title>
        <authorList>
            <person name="Looney B."/>
            <person name="Miyauchi S."/>
            <person name="Morin E."/>
            <person name="Drula E."/>
            <person name="Courty P.E."/>
            <person name="Kohler A."/>
            <person name="Kuo A."/>
            <person name="LaButti K."/>
            <person name="Pangilinan J."/>
            <person name="Lipzen A."/>
            <person name="Riley R."/>
            <person name="Andreopoulos W."/>
            <person name="He G."/>
            <person name="Johnson J."/>
            <person name="Nolan M."/>
            <person name="Tritt A."/>
            <person name="Barry K.W."/>
            <person name="Grigoriev I.V."/>
            <person name="Nagy L.G."/>
            <person name="Hibbett D."/>
            <person name="Henrissat B."/>
            <person name="Matheny P.B."/>
            <person name="Labbe J."/>
            <person name="Martin F.M."/>
        </authorList>
    </citation>
    <scope>NUCLEOTIDE SEQUENCE</scope>
    <source>
        <strain evidence="2">BPL690</strain>
    </source>
</reference>
<feature type="domain" description="Non-haem dioxygenase N-terminal" evidence="1">
    <location>
        <begin position="49"/>
        <end position="144"/>
    </location>
</feature>
<dbReference type="Pfam" id="PF14226">
    <property type="entry name" value="DIOX_N"/>
    <property type="match status" value="1"/>
</dbReference>
<dbReference type="Gene3D" id="2.60.120.330">
    <property type="entry name" value="B-lactam Antibiotic, Isopenicillin N Synthase, Chain"/>
    <property type="match status" value="1"/>
</dbReference>